<evidence type="ECO:0000313" key="3">
    <source>
        <dbReference type="EMBL" id="RZU38855.1"/>
    </source>
</evidence>
<proteinExistence type="predicted"/>
<feature type="transmembrane region" description="Helical" evidence="2">
    <location>
        <begin position="144"/>
        <end position="162"/>
    </location>
</feature>
<feature type="compositionally biased region" description="Basic residues" evidence="1">
    <location>
        <begin position="373"/>
        <end position="384"/>
    </location>
</feature>
<protein>
    <submittedName>
        <fullName evidence="3">Putative iron-regulated membrane protein</fullName>
    </submittedName>
</protein>
<keyword evidence="2" id="KW-0812">Transmembrane</keyword>
<name>A0A4Q7YQ54_9BACT</name>
<feature type="compositionally biased region" description="Polar residues" evidence="1">
    <location>
        <begin position="385"/>
        <end position="395"/>
    </location>
</feature>
<dbReference type="InterPro" id="IPR005625">
    <property type="entry name" value="PepSY-ass_TM"/>
</dbReference>
<dbReference type="Pfam" id="PF03929">
    <property type="entry name" value="PepSY_TM"/>
    <property type="match status" value="1"/>
</dbReference>
<dbReference type="AlphaFoldDB" id="A0A4Q7YQ54"/>
<keyword evidence="2" id="KW-0472">Membrane</keyword>
<evidence type="ECO:0000256" key="1">
    <source>
        <dbReference type="SAM" id="MobiDB-lite"/>
    </source>
</evidence>
<organism evidence="3 4">
    <name type="scientific">Edaphobacter modestus</name>
    <dbReference type="NCBI Taxonomy" id="388466"/>
    <lineage>
        <taxon>Bacteria</taxon>
        <taxon>Pseudomonadati</taxon>
        <taxon>Acidobacteriota</taxon>
        <taxon>Terriglobia</taxon>
        <taxon>Terriglobales</taxon>
        <taxon>Acidobacteriaceae</taxon>
        <taxon>Edaphobacter</taxon>
    </lineage>
</organism>
<evidence type="ECO:0000313" key="4">
    <source>
        <dbReference type="Proteomes" id="UP000292958"/>
    </source>
</evidence>
<dbReference type="EMBL" id="SHKW01000001">
    <property type="protein sequence ID" value="RZU38855.1"/>
    <property type="molecule type" value="Genomic_DNA"/>
</dbReference>
<dbReference type="Proteomes" id="UP000292958">
    <property type="component" value="Unassembled WGS sequence"/>
</dbReference>
<reference evidence="3 4" key="1">
    <citation type="submission" date="2019-02" db="EMBL/GenBank/DDBJ databases">
        <title>Genomic Encyclopedia of Archaeal and Bacterial Type Strains, Phase II (KMG-II): from individual species to whole genera.</title>
        <authorList>
            <person name="Goeker M."/>
        </authorList>
    </citation>
    <scope>NUCLEOTIDE SEQUENCE [LARGE SCALE GENOMIC DNA]</scope>
    <source>
        <strain evidence="3 4">DSM 18101</strain>
    </source>
</reference>
<feature type="transmembrane region" description="Helical" evidence="2">
    <location>
        <begin position="193"/>
        <end position="213"/>
    </location>
</feature>
<feature type="region of interest" description="Disordered" evidence="1">
    <location>
        <begin position="373"/>
        <end position="395"/>
    </location>
</feature>
<feature type="transmembrane region" description="Helical" evidence="2">
    <location>
        <begin position="337"/>
        <end position="358"/>
    </location>
</feature>
<dbReference type="OrthoDB" id="9791166at2"/>
<dbReference type="PANTHER" id="PTHR34219:SF3">
    <property type="entry name" value="BLL7967 PROTEIN"/>
    <property type="match status" value="1"/>
</dbReference>
<sequence length="395" mass="44228">MTLHRLLFWVHLAIGVIIGLVIGFLAITGSILAFQPQIVAFAERSSQIISPSHASCVAPSDLLKNASGYRQGSATSLTLFFDSHRPAEVAFGPDSVVLVNTCDGRVIGNGAGRLRGFFASVRDLHRWVALNGVRHERLRSIKDACVVAFLFMILSGLVLWFPKKLTWQHLRPAVLFRGGLRGRAREWNWHNVFGFWMAIPLSVIALSGIVMAYPWANALLYRAAGDHPPAERAEVVPRRAKPLHVDEFQSLDAAIHTAMTRDARWKSLEMRLPSEKDPNVAFRLEEGDGSDPRQRVQLVLARKDGHVVRVDHFSNNSPGRQWRLYARFIHTGEMFGVVGRIVALLACISAFMLVWTGFSLSLRRVASWRKRKASREKVGRHQNRPKSTAQEPASI</sequence>
<dbReference type="RefSeq" id="WP_130417150.1">
    <property type="nucleotide sequence ID" value="NZ_SHKW01000001.1"/>
</dbReference>
<evidence type="ECO:0000256" key="2">
    <source>
        <dbReference type="SAM" id="Phobius"/>
    </source>
</evidence>
<gene>
    <name evidence="3" type="ORF">BDD14_0145</name>
</gene>
<keyword evidence="2" id="KW-1133">Transmembrane helix</keyword>
<keyword evidence="4" id="KW-1185">Reference proteome</keyword>
<accession>A0A4Q7YQ54</accession>
<dbReference type="PANTHER" id="PTHR34219">
    <property type="entry name" value="IRON-REGULATED INNER MEMBRANE PROTEIN-RELATED"/>
    <property type="match status" value="1"/>
</dbReference>
<comment type="caution">
    <text evidence="3">The sequence shown here is derived from an EMBL/GenBank/DDBJ whole genome shotgun (WGS) entry which is preliminary data.</text>
</comment>
<feature type="transmembrane region" description="Helical" evidence="2">
    <location>
        <begin position="6"/>
        <end position="34"/>
    </location>
</feature>